<proteinExistence type="predicted"/>
<sequence>MPYSEANAPDHIPEGELVEALLSERRPGGIGAVPLQELTPEQRATTNLVKLGERNDRIKGDPYGVLAKWSGNVAHPEDVRMLGVLGPVCEELTMLEQRDTEEIRAIQTLLQRVLTTEPYALGKEMATDESEVNLDKGGTKTYDRATRAKVAKKQEEALLDEGKMPIATQQYFMAHILGERRKELGARFDAEKNARPMDHRKSVLGELRSLARDMYRLDLSQTEPLFRITTTQASLARYGIWGLIG</sequence>
<gene>
    <name evidence="1" type="ORF">DL764_000156</name>
</gene>
<protein>
    <submittedName>
        <fullName evidence="1">Uncharacterized protein</fullName>
    </submittedName>
</protein>
<dbReference type="AlphaFoldDB" id="A0A4Q4TWT2"/>
<dbReference type="EMBL" id="QJNU01000003">
    <property type="protein sequence ID" value="RYP11338.1"/>
    <property type="molecule type" value="Genomic_DNA"/>
</dbReference>
<name>A0A4Q4TWT2_9PEZI</name>
<organism evidence="1 2">
    <name type="scientific">Monosporascus ibericus</name>
    <dbReference type="NCBI Taxonomy" id="155417"/>
    <lineage>
        <taxon>Eukaryota</taxon>
        <taxon>Fungi</taxon>
        <taxon>Dikarya</taxon>
        <taxon>Ascomycota</taxon>
        <taxon>Pezizomycotina</taxon>
        <taxon>Sordariomycetes</taxon>
        <taxon>Xylariomycetidae</taxon>
        <taxon>Xylariales</taxon>
        <taxon>Xylariales incertae sedis</taxon>
        <taxon>Monosporascus</taxon>
    </lineage>
</organism>
<reference evidence="1 2" key="1">
    <citation type="submission" date="2018-06" db="EMBL/GenBank/DDBJ databases">
        <title>Complete Genomes of Monosporascus.</title>
        <authorList>
            <person name="Robinson A.J."/>
            <person name="Natvig D.O."/>
        </authorList>
    </citation>
    <scope>NUCLEOTIDE SEQUENCE [LARGE SCALE GENOMIC DNA]</scope>
    <source>
        <strain evidence="1 2">CBS 110550</strain>
    </source>
</reference>
<keyword evidence="2" id="KW-1185">Reference proteome</keyword>
<dbReference type="OrthoDB" id="4760870at2759"/>
<accession>A0A4Q4TWT2</accession>
<evidence type="ECO:0000313" key="1">
    <source>
        <dbReference type="EMBL" id="RYP11338.1"/>
    </source>
</evidence>
<comment type="caution">
    <text evidence="1">The sequence shown here is derived from an EMBL/GenBank/DDBJ whole genome shotgun (WGS) entry which is preliminary data.</text>
</comment>
<dbReference type="Proteomes" id="UP000293360">
    <property type="component" value="Unassembled WGS sequence"/>
</dbReference>
<evidence type="ECO:0000313" key="2">
    <source>
        <dbReference type="Proteomes" id="UP000293360"/>
    </source>
</evidence>